<protein>
    <submittedName>
        <fullName evidence="1">Uncharacterized protein</fullName>
    </submittedName>
</protein>
<sequence>MDTMELNHGHHYLAGYEIYVDGHPFWWGHLALRIDIADPLLHDPQGVLDRLCAMAAQRHDVAASQVRLKMISRL</sequence>
<dbReference type="EMBL" id="JAYFUH010000134">
    <property type="protein sequence ID" value="MEA5667884.1"/>
    <property type="molecule type" value="Genomic_DNA"/>
</dbReference>
<organism evidence="1 2">
    <name type="scientific">Stenotrophomonas capsici</name>
    <dbReference type="NCBI Taxonomy" id="3110230"/>
    <lineage>
        <taxon>Bacteria</taxon>
        <taxon>Pseudomonadati</taxon>
        <taxon>Pseudomonadota</taxon>
        <taxon>Gammaproteobacteria</taxon>
        <taxon>Lysobacterales</taxon>
        <taxon>Lysobacteraceae</taxon>
        <taxon>Stenotrophomonas</taxon>
    </lineage>
</organism>
<name>A0ABU5V3G3_9GAMM</name>
<dbReference type="RefSeq" id="WP_323438731.1">
    <property type="nucleotide sequence ID" value="NZ_JAYFUH010000134.1"/>
</dbReference>
<gene>
    <name evidence="1" type="ORF">VA603_10105</name>
</gene>
<evidence type="ECO:0000313" key="1">
    <source>
        <dbReference type="EMBL" id="MEA5667884.1"/>
    </source>
</evidence>
<evidence type="ECO:0000313" key="2">
    <source>
        <dbReference type="Proteomes" id="UP001301653"/>
    </source>
</evidence>
<dbReference type="Proteomes" id="UP001301653">
    <property type="component" value="Unassembled WGS sequence"/>
</dbReference>
<accession>A0ABU5V3G3</accession>
<reference evidence="1 2" key="1">
    <citation type="submission" date="2023-12" db="EMBL/GenBank/DDBJ databases">
        <title>Stenotrophomonas guangdongensis sp. nov., isolated from wilted pepper plants (Capsicum annuum).</title>
        <authorList>
            <person name="Qiu M."/>
            <person name="Li Y."/>
            <person name="Liu Q."/>
            <person name="Zhang X."/>
            <person name="Huang Y."/>
            <person name="Guo R."/>
            <person name="Hu M."/>
            <person name="Zhou J."/>
            <person name="Zhou X."/>
        </authorList>
    </citation>
    <scope>NUCLEOTIDE SEQUENCE [LARGE SCALE GENOMIC DNA]</scope>
    <source>
        <strain evidence="1 2">MH1</strain>
    </source>
</reference>
<comment type="caution">
    <text evidence="1">The sequence shown here is derived from an EMBL/GenBank/DDBJ whole genome shotgun (WGS) entry which is preliminary data.</text>
</comment>
<keyword evidence="2" id="KW-1185">Reference proteome</keyword>
<proteinExistence type="predicted"/>